<dbReference type="InterPro" id="IPR036038">
    <property type="entry name" value="Aminotransferase-like"/>
</dbReference>
<dbReference type="Proteomes" id="UP000245695">
    <property type="component" value="Chromosome 1"/>
</dbReference>
<dbReference type="PANTHER" id="PTHR42743:SF11">
    <property type="entry name" value="AMINODEOXYCHORISMATE LYASE"/>
    <property type="match status" value="1"/>
</dbReference>
<dbReference type="KEGG" id="rhom:FRIFI_1925"/>
<dbReference type="EMBL" id="LN650648">
    <property type="protein sequence ID" value="CEI73454.1"/>
    <property type="molecule type" value="Genomic_DNA"/>
</dbReference>
<dbReference type="RefSeq" id="WP_166505730.1">
    <property type="nucleotide sequence ID" value="NZ_JAKNTL010000007.1"/>
</dbReference>
<dbReference type="Pfam" id="PF01063">
    <property type="entry name" value="Aminotran_4"/>
    <property type="match status" value="1"/>
</dbReference>
<sequence>MKNNVNFSSSLAKFGIGVFETIKVDKSPIDIDIHIDRMFNSLSELNILINNDKEFYKEEILKYIKENNIENKALRLTVFDEGYNISVRNILYNKEMYEVGFRLNISPIRRGDSIIHRHKTTNYFENIYTKNYATENGYDDGIFLDAEDNILECSMSNIFFIKDKQIFTISDKFPILSGTVKRRIIEICGELNIQLLETNINIDEIKEFDFVFITNSIMEMMKVIEIEGIKFNNRNELFDKITKAYKDKIYK</sequence>
<dbReference type="InterPro" id="IPR050571">
    <property type="entry name" value="Class-IV_PLP-Dep_Aminotrnsfr"/>
</dbReference>
<evidence type="ECO:0000256" key="2">
    <source>
        <dbReference type="ARBA" id="ARBA00009320"/>
    </source>
</evidence>
<dbReference type="Gene3D" id="3.20.10.10">
    <property type="entry name" value="D-amino Acid Aminotransferase, subunit A, domain 2"/>
    <property type="match status" value="1"/>
</dbReference>
<dbReference type="GO" id="GO:0008652">
    <property type="term" value="P:amino acid biosynthetic process"/>
    <property type="evidence" value="ECO:0007669"/>
    <property type="project" value="UniProtKB-ARBA"/>
</dbReference>
<dbReference type="GO" id="GO:0005829">
    <property type="term" value="C:cytosol"/>
    <property type="evidence" value="ECO:0007669"/>
    <property type="project" value="TreeGrafter"/>
</dbReference>
<keyword evidence="5" id="KW-1185">Reference proteome</keyword>
<gene>
    <name evidence="4" type="ORF">FRIFI_1925</name>
</gene>
<keyword evidence="4" id="KW-0032">Aminotransferase</keyword>
<evidence type="ECO:0000256" key="3">
    <source>
        <dbReference type="ARBA" id="ARBA00022898"/>
    </source>
</evidence>
<dbReference type="Gene3D" id="3.30.470.10">
    <property type="match status" value="1"/>
</dbReference>
<accession>A0A2P2BW62</accession>
<keyword evidence="4" id="KW-0808">Transferase</keyword>
<organism evidence="4 5">
    <name type="scientific">Romboutsia hominis</name>
    <dbReference type="NCBI Taxonomy" id="1507512"/>
    <lineage>
        <taxon>Bacteria</taxon>
        <taxon>Bacillati</taxon>
        <taxon>Bacillota</taxon>
        <taxon>Clostridia</taxon>
        <taxon>Peptostreptococcales</taxon>
        <taxon>Peptostreptococcaceae</taxon>
        <taxon>Romboutsia</taxon>
    </lineage>
</organism>
<name>A0A2P2BW62_9FIRM</name>
<dbReference type="InterPro" id="IPR043132">
    <property type="entry name" value="BCAT-like_C"/>
</dbReference>
<dbReference type="AlphaFoldDB" id="A0A2P2BW62"/>
<proteinExistence type="inferred from homology"/>
<comment type="similarity">
    <text evidence="2">Belongs to the class-IV pyridoxal-phosphate-dependent aminotransferase family.</text>
</comment>
<comment type="cofactor">
    <cofactor evidence="1">
        <name>pyridoxal 5'-phosphate</name>
        <dbReference type="ChEBI" id="CHEBI:597326"/>
    </cofactor>
</comment>
<dbReference type="PANTHER" id="PTHR42743">
    <property type="entry name" value="AMINO-ACID AMINOTRANSFERASE"/>
    <property type="match status" value="1"/>
</dbReference>
<reference evidence="4 5" key="1">
    <citation type="submission" date="2014-09" db="EMBL/GenBank/DDBJ databases">
        <authorList>
            <person name="Hornung B.V."/>
        </authorList>
    </citation>
    <scope>NUCLEOTIDE SEQUENCE [LARGE SCALE GENOMIC DNA]</scope>
    <source>
        <strain evidence="4 5">FRIFI</strain>
    </source>
</reference>
<dbReference type="InterPro" id="IPR001544">
    <property type="entry name" value="Aminotrans_IV"/>
</dbReference>
<evidence type="ECO:0000313" key="5">
    <source>
        <dbReference type="Proteomes" id="UP000245695"/>
    </source>
</evidence>
<protein>
    <submittedName>
        <fullName evidence="4">Aminotransferase, class IV</fullName>
    </submittedName>
</protein>
<evidence type="ECO:0000256" key="1">
    <source>
        <dbReference type="ARBA" id="ARBA00001933"/>
    </source>
</evidence>
<dbReference type="CDD" id="cd00449">
    <property type="entry name" value="PLPDE_IV"/>
    <property type="match status" value="1"/>
</dbReference>
<keyword evidence="3" id="KW-0663">Pyridoxal phosphate</keyword>
<dbReference type="SUPFAM" id="SSF56752">
    <property type="entry name" value="D-aminoacid aminotransferase-like PLP-dependent enzymes"/>
    <property type="match status" value="1"/>
</dbReference>
<dbReference type="GO" id="GO:0046394">
    <property type="term" value="P:carboxylic acid biosynthetic process"/>
    <property type="evidence" value="ECO:0007669"/>
    <property type="project" value="UniProtKB-ARBA"/>
</dbReference>
<dbReference type="InterPro" id="IPR043131">
    <property type="entry name" value="BCAT-like_N"/>
</dbReference>
<dbReference type="FunFam" id="3.20.10.10:FF:000002">
    <property type="entry name" value="D-alanine aminotransferase"/>
    <property type="match status" value="1"/>
</dbReference>
<evidence type="ECO:0000313" key="4">
    <source>
        <dbReference type="EMBL" id="CEI73454.1"/>
    </source>
</evidence>
<dbReference type="GO" id="GO:0008483">
    <property type="term" value="F:transaminase activity"/>
    <property type="evidence" value="ECO:0007669"/>
    <property type="project" value="UniProtKB-KW"/>
</dbReference>